<protein>
    <submittedName>
        <fullName evidence="10">Cytochrome P450 4V2</fullName>
    </submittedName>
</protein>
<evidence type="ECO:0000256" key="8">
    <source>
        <dbReference type="ARBA" id="ARBA00023136"/>
    </source>
</evidence>
<evidence type="ECO:0000256" key="3">
    <source>
        <dbReference type="ARBA" id="ARBA00010617"/>
    </source>
</evidence>
<comment type="similarity">
    <text evidence="3">Belongs to the cytochrome P450 family.</text>
</comment>
<dbReference type="PRINTS" id="PR00385">
    <property type="entry name" value="P450"/>
</dbReference>
<dbReference type="PANTHER" id="PTHR24291">
    <property type="entry name" value="CYTOCHROME P450 FAMILY 4"/>
    <property type="match status" value="1"/>
</dbReference>
<keyword evidence="8" id="KW-0472">Membrane</keyword>
<reference evidence="10" key="1">
    <citation type="submission" date="2020-08" db="EMBL/GenBank/DDBJ databases">
        <title>Multicomponent nature underlies the extraordinary mechanical properties of spider dragline silk.</title>
        <authorList>
            <person name="Kono N."/>
            <person name="Nakamura H."/>
            <person name="Mori M."/>
            <person name="Yoshida Y."/>
            <person name="Ohtoshi R."/>
            <person name="Malay A.D."/>
            <person name="Moran D.A.P."/>
            <person name="Tomita M."/>
            <person name="Numata K."/>
            <person name="Arakawa K."/>
        </authorList>
    </citation>
    <scope>NUCLEOTIDE SEQUENCE</scope>
</reference>
<keyword evidence="6 9" id="KW-0408">Iron</keyword>
<dbReference type="GO" id="GO:0005789">
    <property type="term" value="C:endoplasmic reticulum membrane"/>
    <property type="evidence" value="ECO:0007669"/>
    <property type="project" value="UniProtKB-SubCell"/>
</dbReference>
<keyword evidence="7" id="KW-0503">Monooxygenase</keyword>
<comment type="caution">
    <text evidence="10">The sequence shown here is derived from an EMBL/GenBank/DDBJ whole genome shotgun (WGS) entry which is preliminary data.</text>
</comment>
<keyword evidence="11" id="KW-1185">Reference proteome</keyword>
<accession>A0A8X6THA3</accession>
<dbReference type="OrthoDB" id="1470350at2759"/>
<dbReference type="AlphaFoldDB" id="A0A8X6THA3"/>
<dbReference type="InterPro" id="IPR036396">
    <property type="entry name" value="Cyt_P450_sf"/>
</dbReference>
<dbReference type="GO" id="GO:0020037">
    <property type="term" value="F:heme binding"/>
    <property type="evidence" value="ECO:0007669"/>
    <property type="project" value="InterPro"/>
</dbReference>
<dbReference type="PANTHER" id="PTHR24291:SF189">
    <property type="entry name" value="CYTOCHROME P450 4C3-RELATED"/>
    <property type="match status" value="1"/>
</dbReference>
<dbReference type="GO" id="GO:0004497">
    <property type="term" value="F:monooxygenase activity"/>
    <property type="evidence" value="ECO:0007669"/>
    <property type="project" value="UniProtKB-KW"/>
</dbReference>
<dbReference type="InterPro" id="IPR002401">
    <property type="entry name" value="Cyt_P450_E_grp-I"/>
</dbReference>
<dbReference type="PRINTS" id="PR00463">
    <property type="entry name" value="EP450I"/>
</dbReference>
<feature type="binding site" description="axial binding residue" evidence="9">
    <location>
        <position position="240"/>
    </location>
    <ligand>
        <name>heme</name>
        <dbReference type="ChEBI" id="CHEBI:30413"/>
    </ligand>
    <ligandPart>
        <name>Fe</name>
        <dbReference type="ChEBI" id="CHEBI:18248"/>
    </ligandPart>
</feature>
<evidence type="ECO:0000256" key="7">
    <source>
        <dbReference type="ARBA" id="ARBA00023033"/>
    </source>
</evidence>
<gene>
    <name evidence="10" type="primary">Cyp4v2</name>
    <name evidence="10" type="ORF">NPIL_480001</name>
</gene>
<dbReference type="InterPro" id="IPR001128">
    <property type="entry name" value="Cyt_P450"/>
</dbReference>
<dbReference type="Pfam" id="PF00067">
    <property type="entry name" value="p450"/>
    <property type="match status" value="1"/>
</dbReference>
<comment type="subcellular location">
    <subcellularLocation>
        <location evidence="2">Endoplasmic reticulum membrane</location>
    </subcellularLocation>
</comment>
<evidence type="ECO:0000256" key="2">
    <source>
        <dbReference type="ARBA" id="ARBA00004586"/>
    </source>
</evidence>
<evidence type="ECO:0000256" key="1">
    <source>
        <dbReference type="ARBA" id="ARBA00001971"/>
    </source>
</evidence>
<dbReference type="Proteomes" id="UP000887013">
    <property type="component" value="Unassembled WGS sequence"/>
</dbReference>
<keyword evidence="5" id="KW-0256">Endoplasmic reticulum</keyword>
<dbReference type="InterPro" id="IPR050196">
    <property type="entry name" value="Cytochrome_P450_Monoox"/>
</dbReference>
<dbReference type="Gene3D" id="1.10.630.10">
    <property type="entry name" value="Cytochrome P450"/>
    <property type="match status" value="1"/>
</dbReference>
<keyword evidence="4 9" id="KW-0349">Heme</keyword>
<dbReference type="GO" id="GO:0016705">
    <property type="term" value="F:oxidoreductase activity, acting on paired donors, with incorporation or reduction of molecular oxygen"/>
    <property type="evidence" value="ECO:0007669"/>
    <property type="project" value="InterPro"/>
</dbReference>
<evidence type="ECO:0000256" key="5">
    <source>
        <dbReference type="ARBA" id="ARBA00022824"/>
    </source>
</evidence>
<sequence>MYRAIRPWLYSDFIFKWTAYGKRFTANIRRAHEFSRKVIKNKKLEMEVRCKYPDVGLFPNESPSHSRKQKAFLELLLEYHLKDPSFTEEDIREEVDTFMFAGYDTTAMSLSWTLYCLGQNHEIQLKAQEELDQIFEDDNSRDVTREDITKMIYLECVIKETFRLYPIVPLIARECKEPFTVLGHEVPSGSLCLILISEIHHDPDYFPEPEKFVPERFFPENSEGRHPYAFIPFSAGPRNCI</sequence>
<dbReference type="EMBL" id="BMAW01056931">
    <property type="protein sequence ID" value="GFT08347.1"/>
    <property type="molecule type" value="Genomic_DNA"/>
</dbReference>
<evidence type="ECO:0000256" key="4">
    <source>
        <dbReference type="ARBA" id="ARBA00022617"/>
    </source>
</evidence>
<dbReference type="GO" id="GO:0005506">
    <property type="term" value="F:iron ion binding"/>
    <property type="evidence" value="ECO:0007669"/>
    <property type="project" value="InterPro"/>
</dbReference>
<comment type="cofactor">
    <cofactor evidence="1 9">
        <name>heme</name>
        <dbReference type="ChEBI" id="CHEBI:30413"/>
    </cofactor>
</comment>
<dbReference type="SUPFAM" id="SSF48264">
    <property type="entry name" value="Cytochrome P450"/>
    <property type="match status" value="1"/>
</dbReference>
<proteinExistence type="inferred from homology"/>
<feature type="non-terminal residue" evidence="10">
    <location>
        <position position="1"/>
    </location>
</feature>
<name>A0A8X6THA3_NEPPI</name>
<evidence type="ECO:0000256" key="9">
    <source>
        <dbReference type="PIRSR" id="PIRSR602401-1"/>
    </source>
</evidence>
<evidence type="ECO:0000313" key="10">
    <source>
        <dbReference type="EMBL" id="GFT08347.1"/>
    </source>
</evidence>
<keyword evidence="9" id="KW-0479">Metal-binding</keyword>
<organism evidence="10 11">
    <name type="scientific">Nephila pilipes</name>
    <name type="common">Giant wood spider</name>
    <name type="synonym">Nephila maculata</name>
    <dbReference type="NCBI Taxonomy" id="299642"/>
    <lineage>
        <taxon>Eukaryota</taxon>
        <taxon>Metazoa</taxon>
        <taxon>Ecdysozoa</taxon>
        <taxon>Arthropoda</taxon>
        <taxon>Chelicerata</taxon>
        <taxon>Arachnida</taxon>
        <taxon>Araneae</taxon>
        <taxon>Araneomorphae</taxon>
        <taxon>Entelegynae</taxon>
        <taxon>Araneoidea</taxon>
        <taxon>Nephilidae</taxon>
        <taxon>Nephila</taxon>
    </lineage>
</organism>
<keyword evidence="7" id="KW-0560">Oxidoreductase</keyword>
<evidence type="ECO:0000313" key="11">
    <source>
        <dbReference type="Proteomes" id="UP000887013"/>
    </source>
</evidence>
<evidence type="ECO:0000256" key="6">
    <source>
        <dbReference type="ARBA" id="ARBA00023004"/>
    </source>
</evidence>